<protein>
    <submittedName>
        <fullName evidence="1">Uncharacterized protein</fullName>
    </submittedName>
</protein>
<evidence type="ECO:0000313" key="2">
    <source>
        <dbReference type="Proteomes" id="UP000479710"/>
    </source>
</evidence>
<comment type="caution">
    <text evidence="1">The sequence shown here is derived from an EMBL/GenBank/DDBJ whole genome shotgun (WGS) entry which is preliminary data.</text>
</comment>
<sequence>MSGHLPLRSWQIEGVGGTKDFHVDHHTWVVVSGEEEMPIEVGIKLKRRRLLRLQINKEVAMWEITDSKQH</sequence>
<organism evidence="1 2">
    <name type="scientific">Oryza meyeriana var. granulata</name>
    <dbReference type="NCBI Taxonomy" id="110450"/>
    <lineage>
        <taxon>Eukaryota</taxon>
        <taxon>Viridiplantae</taxon>
        <taxon>Streptophyta</taxon>
        <taxon>Embryophyta</taxon>
        <taxon>Tracheophyta</taxon>
        <taxon>Spermatophyta</taxon>
        <taxon>Magnoliopsida</taxon>
        <taxon>Liliopsida</taxon>
        <taxon>Poales</taxon>
        <taxon>Poaceae</taxon>
        <taxon>BOP clade</taxon>
        <taxon>Oryzoideae</taxon>
        <taxon>Oryzeae</taxon>
        <taxon>Oryzinae</taxon>
        <taxon>Oryza</taxon>
        <taxon>Oryza meyeriana</taxon>
    </lineage>
</organism>
<gene>
    <name evidence="1" type="ORF">E2562_005660</name>
</gene>
<dbReference type="AlphaFoldDB" id="A0A6G1F471"/>
<accession>A0A6G1F471</accession>
<dbReference type="EMBL" id="SPHZ02000001">
    <property type="protein sequence ID" value="KAF0931663.1"/>
    <property type="molecule type" value="Genomic_DNA"/>
</dbReference>
<dbReference type="Proteomes" id="UP000479710">
    <property type="component" value="Unassembled WGS sequence"/>
</dbReference>
<keyword evidence="2" id="KW-1185">Reference proteome</keyword>
<evidence type="ECO:0000313" key="1">
    <source>
        <dbReference type="EMBL" id="KAF0931663.1"/>
    </source>
</evidence>
<reference evidence="1 2" key="1">
    <citation type="submission" date="2019-11" db="EMBL/GenBank/DDBJ databases">
        <title>Whole genome sequence of Oryza granulata.</title>
        <authorList>
            <person name="Li W."/>
        </authorList>
    </citation>
    <scope>NUCLEOTIDE SEQUENCE [LARGE SCALE GENOMIC DNA]</scope>
    <source>
        <strain evidence="2">cv. Menghai</strain>
        <tissue evidence="1">Leaf</tissue>
    </source>
</reference>
<name>A0A6G1F471_9ORYZ</name>
<proteinExistence type="predicted"/>